<proteinExistence type="predicted"/>
<organism evidence="1 2">
    <name type="scientific">Candidatus Amulumruptor caecigallinarius</name>
    <dbReference type="NCBI Taxonomy" id="2109911"/>
    <lineage>
        <taxon>Bacteria</taxon>
        <taxon>Pseudomonadati</taxon>
        <taxon>Bacteroidota</taxon>
        <taxon>Bacteroidia</taxon>
        <taxon>Bacteroidales</taxon>
        <taxon>Muribaculaceae</taxon>
        <taxon>Candidatus Amulumruptor</taxon>
    </lineage>
</organism>
<dbReference type="Pfam" id="PF19904">
    <property type="entry name" value="DUF6377"/>
    <property type="match status" value="1"/>
</dbReference>
<evidence type="ECO:0000313" key="2">
    <source>
        <dbReference type="Proteomes" id="UP000711407"/>
    </source>
</evidence>
<name>A0A4V1LA81_9BACT</name>
<accession>A0A4V1LA81</accession>
<comment type="caution">
    <text evidence="1">The sequence shown here is derived from an EMBL/GenBank/DDBJ whole genome shotgun (WGS) entry which is preliminary data.</text>
</comment>
<sequence>MDTSITCHNHGLLRRLLAYASICAMMLLVASASPVRASVTADVLPATKTTLPSSLDEALKMLHSALNDNKKAIPAFLDSIQYLKDRAAAMPPLHKAAAYDSIAAMYESLDVDSCITYYRLGVDNARLGGDDILAQRLLLQMFAQMPVTGAALEGHNGFMHESSNIYPQNRMAYFEAGNEMMLFIADLYARLPLRHDYEIRSIAYGDSLVSMLPPNNPLQILLTAQKSELLGDDTAAMAGYVELVTHLPIESHIFARAATRAGDFYYRTGQNKTAAYYYALGALSDARNYVLEGVALIRLARALYDLDKISQSYDLMTAGLGQSLKSNSAVRSIEAFRAVPHIIEAYTRSDNRKLTWMTVFAASLIIAFAALLLILIKRRHDLKKLELLKSRLAQANEAKENSLARFMELSSLFADKFDELNRLAGRKITAGQIEELQALIKGGSMRLEQNKMFANMFDNAFLSVYPDFVSQANRLMKPDAQLPETEDTTLNPELRILAFLRMGITDSQRMARFLGVSINTIYTYRNRLKNRAINRDTFEADLMTIGAIS</sequence>
<protein>
    <submittedName>
        <fullName evidence="1">DUF6377 domain-containing protein</fullName>
    </submittedName>
</protein>
<dbReference type="AlphaFoldDB" id="A0A4V1LA81"/>
<reference evidence="1" key="1">
    <citation type="journal article" date="2021" name="PeerJ">
        <title>Extensive microbial diversity within the chicken gut microbiome revealed by metagenomics and culture.</title>
        <authorList>
            <person name="Gilroy R."/>
            <person name="Ravi A."/>
            <person name="Getino M."/>
            <person name="Pursley I."/>
            <person name="Horton D.L."/>
            <person name="Alikhan N.F."/>
            <person name="Baker D."/>
            <person name="Gharbi K."/>
            <person name="Hall N."/>
            <person name="Watson M."/>
            <person name="Adriaenssens E.M."/>
            <person name="Foster-Nyarko E."/>
            <person name="Jarju S."/>
            <person name="Secka A."/>
            <person name="Antonio M."/>
            <person name="Oren A."/>
            <person name="Chaudhuri R.R."/>
            <person name="La Ragione R."/>
            <person name="Hildebrand F."/>
            <person name="Pallen M.J."/>
        </authorList>
    </citation>
    <scope>NUCLEOTIDE SEQUENCE</scope>
    <source>
        <strain evidence="1">4100</strain>
    </source>
</reference>
<reference evidence="1" key="2">
    <citation type="submission" date="2021-09" db="EMBL/GenBank/DDBJ databases">
        <authorList>
            <person name="Gilroy R."/>
        </authorList>
    </citation>
    <scope>NUCLEOTIDE SEQUENCE</scope>
    <source>
        <strain evidence="1">4100</strain>
    </source>
</reference>
<dbReference type="EMBL" id="DYXT01000029">
    <property type="protein sequence ID" value="HJE39313.1"/>
    <property type="molecule type" value="Genomic_DNA"/>
</dbReference>
<evidence type="ECO:0000313" key="1">
    <source>
        <dbReference type="EMBL" id="HJE39313.1"/>
    </source>
</evidence>
<dbReference type="Proteomes" id="UP000711407">
    <property type="component" value="Unassembled WGS sequence"/>
</dbReference>
<dbReference type="InterPro" id="IPR045957">
    <property type="entry name" value="DUF6377"/>
</dbReference>
<gene>
    <name evidence="1" type="ORF">K8V47_06115</name>
</gene>